<gene>
    <name evidence="2" type="ORF">KI387_017382</name>
</gene>
<protein>
    <recommendedName>
        <fullName evidence="1">Integrase zinc-binding domain-containing protein</fullName>
    </recommendedName>
</protein>
<name>A0AA38LF81_TAXCH</name>
<sequence>DIVETLIHPLSDNAGYVQDEYILHDGYLFKGCQLCIPVGFMRENIVKELDSGGLVGHFGKDKTIALVAEKYYWPKLKRDV</sequence>
<organism evidence="2 3">
    <name type="scientific">Taxus chinensis</name>
    <name type="common">Chinese yew</name>
    <name type="synonym">Taxus wallichiana var. chinensis</name>
    <dbReference type="NCBI Taxonomy" id="29808"/>
    <lineage>
        <taxon>Eukaryota</taxon>
        <taxon>Viridiplantae</taxon>
        <taxon>Streptophyta</taxon>
        <taxon>Embryophyta</taxon>
        <taxon>Tracheophyta</taxon>
        <taxon>Spermatophyta</taxon>
        <taxon>Pinopsida</taxon>
        <taxon>Pinidae</taxon>
        <taxon>Conifers II</taxon>
        <taxon>Cupressales</taxon>
        <taxon>Taxaceae</taxon>
        <taxon>Taxus</taxon>
    </lineage>
</organism>
<keyword evidence="3" id="KW-1185">Reference proteome</keyword>
<dbReference type="InterPro" id="IPR041588">
    <property type="entry name" value="Integrase_H2C2"/>
</dbReference>
<dbReference type="Pfam" id="PF17921">
    <property type="entry name" value="Integrase_H2C2"/>
    <property type="match status" value="1"/>
</dbReference>
<dbReference type="Proteomes" id="UP000824469">
    <property type="component" value="Unassembled WGS sequence"/>
</dbReference>
<feature type="non-terminal residue" evidence="2">
    <location>
        <position position="1"/>
    </location>
</feature>
<feature type="domain" description="Integrase zinc-binding" evidence="1">
    <location>
        <begin position="41"/>
        <end position="80"/>
    </location>
</feature>
<comment type="caution">
    <text evidence="2">The sequence shown here is derived from an EMBL/GenBank/DDBJ whole genome shotgun (WGS) entry which is preliminary data.</text>
</comment>
<evidence type="ECO:0000259" key="1">
    <source>
        <dbReference type="Pfam" id="PF17921"/>
    </source>
</evidence>
<dbReference type="Gene3D" id="1.10.340.70">
    <property type="match status" value="1"/>
</dbReference>
<evidence type="ECO:0000313" key="3">
    <source>
        <dbReference type="Proteomes" id="UP000824469"/>
    </source>
</evidence>
<evidence type="ECO:0000313" key="2">
    <source>
        <dbReference type="EMBL" id="KAH9322743.1"/>
    </source>
</evidence>
<feature type="non-terminal residue" evidence="2">
    <location>
        <position position="80"/>
    </location>
</feature>
<reference evidence="2 3" key="1">
    <citation type="journal article" date="2021" name="Nat. Plants">
        <title>The Taxus genome provides insights into paclitaxel biosynthesis.</title>
        <authorList>
            <person name="Xiong X."/>
            <person name="Gou J."/>
            <person name="Liao Q."/>
            <person name="Li Y."/>
            <person name="Zhou Q."/>
            <person name="Bi G."/>
            <person name="Li C."/>
            <person name="Du R."/>
            <person name="Wang X."/>
            <person name="Sun T."/>
            <person name="Guo L."/>
            <person name="Liang H."/>
            <person name="Lu P."/>
            <person name="Wu Y."/>
            <person name="Zhang Z."/>
            <person name="Ro D.K."/>
            <person name="Shang Y."/>
            <person name="Huang S."/>
            <person name="Yan J."/>
        </authorList>
    </citation>
    <scope>NUCLEOTIDE SEQUENCE [LARGE SCALE GENOMIC DNA]</scope>
    <source>
        <strain evidence="2">Ta-2019</strain>
    </source>
</reference>
<accession>A0AA38LF81</accession>
<proteinExistence type="predicted"/>
<dbReference type="OMA" id="QDEYILH"/>
<dbReference type="EMBL" id="JAHRHJ020000003">
    <property type="protein sequence ID" value="KAH9322743.1"/>
    <property type="molecule type" value="Genomic_DNA"/>
</dbReference>
<dbReference type="AlphaFoldDB" id="A0AA38LF81"/>